<proteinExistence type="predicted"/>
<reference evidence="1 2" key="1">
    <citation type="submission" date="2024-06" db="EMBL/GenBank/DDBJ databases">
        <title>The Natural Products Discovery Center: Release of the First 8490 Sequenced Strains for Exploring Actinobacteria Biosynthetic Diversity.</title>
        <authorList>
            <person name="Kalkreuter E."/>
            <person name="Kautsar S.A."/>
            <person name="Yang D."/>
            <person name="Bader C.D."/>
            <person name="Teijaro C.N."/>
            <person name="Fluegel L."/>
            <person name="Davis C.M."/>
            <person name="Simpson J.R."/>
            <person name="Lauterbach L."/>
            <person name="Steele A.D."/>
            <person name="Gui C."/>
            <person name="Meng S."/>
            <person name="Li G."/>
            <person name="Viehrig K."/>
            <person name="Ye F."/>
            <person name="Su P."/>
            <person name="Kiefer A.F."/>
            <person name="Nichols A."/>
            <person name="Cepeda A.J."/>
            <person name="Yan W."/>
            <person name="Fan B."/>
            <person name="Jiang Y."/>
            <person name="Adhikari A."/>
            <person name="Zheng C.-J."/>
            <person name="Schuster L."/>
            <person name="Cowan T.M."/>
            <person name="Smanski M.J."/>
            <person name="Chevrette M.G."/>
            <person name="De Carvalho L.P.S."/>
            <person name="Shen B."/>
        </authorList>
    </citation>
    <scope>NUCLEOTIDE SEQUENCE [LARGE SCALE GENOMIC DNA]</scope>
    <source>
        <strain evidence="1 2">NPDC006434</strain>
    </source>
</reference>
<dbReference type="RefSeq" id="WP_355402632.1">
    <property type="nucleotide sequence ID" value="NZ_JBEXPZ010000059.1"/>
</dbReference>
<name>A0ABV2V7M7_9ACTN</name>
<keyword evidence="2" id="KW-1185">Reference proteome</keyword>
<dbReference type="Proteomes" id="UP001550210">
    <property type="component" value="Unassembled WGS sequence"/>
</dbReference>
<evidence type="ECO:0008006" key="3">
    <source>
        <dbReference type="Google" id="ProtNLM"/>
    </source>
</evidence>
<accession>A0ABV2V7M7</accession>
<evidence type="ECO:0000313" key="2">
    <source>
        <dbReference type="Proteomes" id="UP001550210"/>
    </source>
</evidence>
<gene>
    <name evidence="1" type="ORF">ABZZ21_35905</name>
</gene>
<dbReference type="SUPFAM" id="SSF50998">
    <property type="entry name" value="Quinoprotein alcohol dehydrogenase-like"/>
    <property type="match status" value="1"/>
</dbReference>
<evidence type="ECO:0000313" key="1">
    <source>
        <dbReference type="EMBL" id="MET9849838.1"/>
    </source>
</evidence>
<dbReference type="EMBL" id="JBEXPZ010000059">
    <property type="protein sequence ID" value="MET9849838.1"/>
    <property type="molecule type" value="Genomic_DNA"/>
</dbReference>
<organism evidence="1 2">
    <name type="scientific">Streptomyces ossamyceticus</name>
    <dbReference type="NCBI Taxonomy" id="249581"/>
    <lineage>
        <taxon>Bacteria</taxon>
        <taxon>Bacillati</taxon>
        <taxon>Actinomycetota</taxon>
        <taxon>Actinomycetes</taxon>
        <taxon>Kitasatosporales</taxon>
        <taxon>Streptomycetaceae</taxon>
        <taxon>Streptomyces</taxon>
    </lineage>
</organism>
<protein>
    <recommendedName>
        <fullName evidence="3">Sugar lactone lactonase YvrE</fullName>
    </recommendedName>
</protein>
<comment type="caution">
    <text evidence="1">The sequence shown here is derived from an EMBL/GenBank/DDBJ whole genome shotgun (WGS) entry which is preliminary data.</text>
</comment>
<dbReference type="InterPro" id="IPR011047">
    <property type="entry name" value="Quinoprotein_ADH-like_sf"/>
</dbReference>
<sequence length="289" mass="31633">MTPDRLAPYARLPRAYHDLRLLHSTVDAFGRAHWLLRTPAETPGPYDAVIVTVDDGGSYATALSSVSARHPRIDALPDGGFVVADARSRTGDGQVQAFDALGRLSWTFRVGDAIEHLLTDESGDLWIGYFDEGVFGDDPLSAAGARRWSATGEALWAYSPPPGGDWIADCYALNVDRRAAWVYPYTSFPLVEVRDGRPPRLRTTPVRGASGVAVDGERVAFLGGYRKDRDRLILASLGETTVDVLSTSRVTCADGTPLYRRRHIVSRGSRLYVRERSNAEWGVLNISGS</sequence>